<evidence type="ECO:0000313" key="2">
    <source>
        <dbReference type="EMBL" id="QPC41266.1"/>
    </source>
</evidence>
<protein>
    <submittedName>
        <fullName evidence="2">Uncharacterized protein</fullName>
    </submittedName>
</protein>
<sequence length="543" mass="61553">MNATKPGARRAPTPERDPAVLARARAILRQHQAAENVRQQQQGHGNPIVSWMDEANGFRFVAVKQTVYWGRNWFIFPNFLDYFMKKTLDHEWGERERSKGQHPLFRWLQKTQAYSNQKPGEPKVKTIVMMGFIACWLHLAYTLYLIAHHDEIPEPLLKRLRDPVSFMPAYYEAIVGAALAVAGMEISCAETKAGSMPTPEFRAKSKASGKTYEIEAKRKNGWKAPTGDVTNAEFLRELEVYVRNQIYNASKKKLTNPVYWFELSIPTMMAEADWRAVAEKAEAAIRDAENSMTVDGQPIAPAYVVITNHTFLADEDVTGHPCFGFLQTIKIDDYPFGRPLEIEAALEGYDKHRDIFWLMEAWKKASTVPTTFDGSPPELLDSDGKPQRTVKLGDMIEVPDIDGKTVRATVEEISSWGEDKAMLAVGANGRHWLVEMPLTAGEAQAARRYTDAVFGKDNASHGLRDDDPFDLYDWLLQAHANMTQQQVDKFFEKNPTLGHYQGLPLKEARVRVAREYTKWTWVRSQQDKAAKSQQATAPNETVS</sequence>
<keyword evidence="3" id="KW-1185">Reference proteome</keyword>
<dbReference type="AlphaFoldDB" id="A0A7S8HAB3"/>
<dbReference type="KEGG" id="kmn:HW532_14245"/>
<evidence type="ECO:0000313" key="3">
    <source>
        <dbReference type="Proteomes" id="UP000593594"/>
    </source>
</evidence>
<reference evidence="2 3" key="1">
    <citation type="submission" date="2020-06" db="EMBL/GenBank/DDBJ databases">
        <title>Genome sequence of 2 isolates from Red Sea Mangroves.</title>
        <authorList>
            <person name="Sefrji F."/>
            <person name="Michoud G."/>
            <person name="Merlino G."/>
            <person name="Daffonchio D."/>
        </authorList>
    </citation>
    <scope>NUCLEOTIDE SEQUENCE [LARGE SCALE GENOMIC DNA]</scope>
    <source>
        <strain evidence="2 3">R1DC25</strain>
    </source>
</reference>
<accession>A0A7S8HAB3</accession>
<keyword evidence="1" id="KW-0812">Transmembrane</keyword>
<feature type="transmembrane region" description="Helical" evidence="1">
    <location>
        <begin position="127"/>
        <end position="147"/>
    </location>
</feature>
<keyword evidence="1" id="KW-1133">Transmembrane helix</keyword>
<dbReference type="RefSeq" id="WP_246479096.1">
    <property type="nucleotide sequence ID" value="NZ_CP058214.1"/>
</dbReference>
<organism evidence="2 3">
    <name type="scientific">Kaustia mangrovi</name>
    <dbReference type="NCBI Taxonomy" id="2593653"/>
    <lineage>
        <taxon>Bacteria</taxon>
        <taxon>Pseudomonadati</taxon>
        <taxon>Pseudomonadota</taxon>
        <taxon>Alphaproteobacteria</taxon>
        <taxon>Hyphomicrobiales</taxon>
        <taxon>Parvibaculaceae</taxon>
        <taxon>Kaustia</taxon>
    </lineage>
</organism>
<proteinExistence type="predicted"/>
<gene>
    <name evidence="2" type="ORF">HW532_14245</name>
</gene>
<evidence type="ECO:0000256" key="1">
    <source>
        <dbReference type="SAM" id="Phobius"/>
    </source>
</evidence>
<keyword evidence="1" id="KW-0472">Membrane</keyword>
<name>A0A7S8HAB3_9HYPH</name>
<dbReference type="EMBL" id="CP058214">
    <property type="protein sequence ID" value="QPC41266.1"/>
    <property type="molecule type" value="Genomic_DNA"/>
</dbReference>
<dbReference type="Proteomes" id="UP000593594">
    <property type="component" value="Chromosome"/>
</dbReference>